<dbReference type="OrthoDB" id="259238at2"/>
<dbReference type="RefSeq" id="WP_105329071.1">
    <property type="nucleotide sequence ID" value="NZ_PUHY01000005.1"/>
</dbReference>
<dbReference type="Pfam" id="PF13439">
    <property type="entry name" value="Glyco_transf_4"/>
    <property type="match status" value="1"/>
</dbReference>
<name>A0A2S8G049_9BACT</name>
<reference evidence="2 3" key="1">
    <citation type="submission" date="2018-02" db="EMBL/GenBank/DDBJ databases">
        <title>Comparative genomes isolates from brazilian mangrove.</title>
        <authorList>
            <person name="Araujo J.E."/>
            <person name="Taketani R.G."/>
            <person name="Silva M.C.P."/>
            <person name="Loureco M.V."/>
            <person name="Andreote F.D."/>
        </authorList>
    </citation>
    <scope>NUCLEOTIDE SEQUENCE [LARGE SCALE GENOMIC DNA]</scope>
    <source>
        <strain evidence="2 3">Hex-1 MGV</strain>
    </source>
</reference>
<dbReference type="CDD" id="cd03801">
    <property type="entry name" value="GT4_PimA-like"/>
    <property type="match status" value="1"/>
</dbReference>
<feature type="domain" description="Glycosyltransferase subfamily 4-like N-terminal" evidence="1">
    <location>
        <begin position="15"/>
        <end position="166"/>
    </location>
</feature>
<dbReference type="PANTHER" id="PTHR12526">
    <property type="entry name" value="GLYCOSYLTRANSFERASE"/>
    <property type="match status" value="1"/>
</dbReference>
<dbReference type="Gene3D" id="3.40.50.2000">
    <property type="entry name" value="Glycogen Phosphorylase B"/>
    <property type="match status" value="2"/>
</dbReference>
<proteinExistence type="predicted"/>
<dbReference type="PANTHER" id="PTHR12526:SF630">
    <property type="entry name" value="GLYCOSYLTRANSFERASE"/>
    <property type="match status" value="1"/>
</dbReference>
<sequence length="366" mass="40130">MPSVVYLCEYGTIYGGENSMLSGLAELSARGYRVAIACPPNSLLAEKVSQLGFEHRAVIWTDDTGKRKPLDVLRAEMRQIAADWQADIVHANSLSVSRILGPVERPGRTKFVGHLRDILKLNRRVIQDISQLDQIYCVSGATRDFHIAQGLSEENSQVLHNGIDLNAFSPPETRIDRQPLQLVYIGQLVMRKGVDVLLEGVRLAIDAGADITLDLYGECHSEKDEARQYLADLYVRVDAWGLASRIKFAGRTHEATTVLRDADVLVHAARQEPFGRVLLEAAASGLPIIATDVGGTLEIFPDGECLLVPPDNPQAISAAIGKLCGSFTLRRRLGLAARQRIERLGISGYADKLAASYQKLLRPSAK</sequence>
<accession>A0A2S8G049</accession>
<dbReference type="Proteomes" id="UP000238322">
    <property type="component" value="Unassembled WGS sequence"/>
</dbReference>
<protein>
    <recommendedName>
        <fullName evidence="1">Glycosyltransferase subfamily 4-like N-terminal domain-containing protein</fullName>
    </recommendedName>
</protein>
<dbReference type="EMBL" id="PUHY01000005">
    <property type="protein sequence ID" value="PQO37822.1"/>
    <property type="molecule type" value="Genomic_DNA"/>
</dbReference>
<comment type="caution">
    <text evidence="2">The sequence shown here is derived from an EMBL/GenBank/DDBJ whole genome shotgun (WGS) entry which is preliminary data.</text>
</comment>
<dbReference type="GO" id="GO:0016757">
    <property type="term" value="F:glycosyltransferase activity"/>
    <property type="evidence" value="ECO:0007669"/>
    <property type="project" value="UniProtKB-ARBA"/>
</dbReference>
<evidence type="ECO:0000259" key="1">
    <source>
        <dbReference type="Pfam" id="PF13439"/>
    </source>
</evidence>
<organism evidence="2 3">
    <name type="scientific">Blastopirellula marina</name>
    <dbReference type="NCBI Taxonomy" id="124"/>
    <lineage>
        <taxon>Bacteria</taxon>
        <taxon>Pseudomonadati</taxon>
        <taxon>Planctomycetota</taxon>
        <taxon>Planctomycetia</taxon>
        <taxon>Pirellulales</taxon>
        <taxon>Pirellulaceae</taxon>
        <taxon>Blastopirellula</taxon>
    </lineage>
</organism>
<dbReference type="InterPro" id="IPR028098">
    <property type="entry name" value="Glyco_trans_4-like_N"/>
</dbReference>
<dbReference type="SUPFAM" id="SSF53756">
    <property type="entry name" value="UDP-Glycosyltransferase/glycogen phosphorylase"/>
    <property type="match status" value="1"/>
</dbReference>
<gene>
    <name evidence="2" type="ORF">C5Y83_07715</name>
</gene>
<evidence type="ECO:0000313" key="3">
    <source>
        <dbReference type="Proteomes" id="UP000238322"/>
    </source>
</evidence>
<dbReference type="Pfam" id="PF13692">
    <property type="entry name" value="Glyco_trans_1_4"/>
    <property type="match status" value="1"/>
</dbReference>
<evidence type="ECO:0000313" key="2">
    <source>
        <dbReference type="EMBL" id="PQO37822.1"/>
    </source>
</evidence>
<dbReference type="AlphaFoldDB" id="A0A2S8G049"/>